<dbReference type="InterPro" id="IPR001451">
    <property type="entry name" value="Hexapep"/>
</dbReference>
<dbReference type="Proteomes" id="UP000182800">
    <property type="component" value="Unassembled WGS sequence"/>
</dbReference>
<keyword evidence="13" id="KW-1185">Reference proteome</keyword>
<dbReference type="EMBL" id="LJSX01000006">
    <property type="protein sequence ID" value="KPQ11663.1"/>
    <property type="molecule type" value="Genomic_DNA"/>
</dbReference>
<evidence type="ECO:0000256" key="3">
    <source>
        <dbReference type="ARBA" id="ARBA00022679"/>
    </source>
</evidence>
<keyword evidence="4 7" id="KW-0677">Repeat</keyword>
<evidence type="ECO:0000256" key="5">
    <source>
        <dbReference type="ARBA" id="ARBA00023098"/>
    </source>
</evidence>
<comment type="similarity">
    <text evidence="7">Belongs to the transferase hexapeptide repeat family. LpxD subfamily.</text>
</comment>
<evidence type="ECO:0000256" key="8">
    <source>
        <dbReference type="SAM" id="MobiDB-lite"/>
    </source>
</evidence>
<comment type="caution">
    <text evidence="10">The sequence shown here is derived from an EMBL/GenBank/DDBJ whole genome shotgun (WGS) entry which is preliminary data.</text>
</comment>
<organism evidence="10 12">
    <name type="scientific">Saliniramus fredricksonii</name>
    <dbReference type="NCBI Taxonomy" id="1653334"/>
    <lineage>
        <taxon>Bacteria</taxon>
        <taxon>Pseudomonadati</taxon>
        <taxon>Pseudomonadota</taxon>
        <taxon>Alphaproteobacteria</taxon>
        <taxon>Hyphomicrobiales</taxon>
        <taxon>Salinarimonadaceae</taxon>
        <taxon>Saliniramus</taxon>
    </lineage>
</organism>
<keyword evidence="6 7" id="KW-0012">Acyltransferase</keyword>
<dbReference type="NCBIfam" id="NF002060">
    <property type="entry name" value="PRK00892.1"/>
    <property type="match status" value="1"/>
</dbReference>
<dbReference type="Gene3D" id="2.160.10.10">
    <property type="entry name" value="Hexapeptide repeat proteins"/>
    <property type="match status" value="1"/>
</dbReference>
<keyword evidence="3 7" id="KW-0808">Transferase</keyword>
<name>A0A0P7X8X0_9HYPH</name>
<comment type="function">
    <text evidence="7">Catalyzes the N-acylation of UDP-3-O-acylglucosamine using 3-hydroxyacyl-ACP as the acyl donor. Is involved in the biosynthesis of lipid A, a phosphorylated glycolipid that anchors the lipopolysaccharide to the outer membrane of the cell.</text>
</comment>
<evidence type="ECO:0000256" key="1">
    <source>
        <dbReference type="ARBA" id="ARBA00022516"/>
    </source>
</evidence>
<comment type="catalytic activity">
    <reaction evidence="7">
        <text>a UDP-3-O-[(3R)-3-hydroxyacyl]-alpha-D-glucosamine + a (3R)-hydroxyacyl-[ACP] = a UDP-2-N,3-O-bis[(3R)-3-hydroxyacyl]-alpha-D-glucosamine + holo-[ACP] + H(+)</text>
        <dbReference type="Rhea" id="RHEA:53836"/>
        <dbReference type="Rhea" id="RHEA-COMP:9685"/>
        <dbReference type="Rhea" id="RHEA-COMP:9945"/>
        <dbReference type="ChEBI" id="CHEBI:15378"/>
        <dbReference type="ChEBI" id="CHEBI:64479"/>
        <dbReference type="ChEBI" id="CHEBI:78827"/>
        <dbReference type="ChEBI" id="CHEBI:137740"/>
        <dbReference type="ChEBI" id="CHEBI:137748"/>
        <dbReference type="EC" id="2.3.1.191"/>
    </reaction>
</comment>
<reference evidence="11 13" key="2">
    <citation type="submission" date="2016-08" db="EMBL/GenBank/DDBJ databases">
        <authorList>
            <person name="Varghese N."/>
            <person name="Submissions Spin"/>
        </authorList>
    </citation>
    <scope>NUCLEOTIDE SEQUENCE [LARGE SCALE GENOMIC DNA]</scope>
    <source>
        <strain evidence="11 13">HL-109</strain>
    </source>
</reference>
<evidence type="ECO:0000256" key="4">
    <source>
        <dbReference type="ARBA" id="ARBA00022737"/>
    </source>
</evidence>
<dbReference type="PANTHER" id="PTHR43378">
    <property type="entry name" value="UDP-3-O-ACYLGLUCOSAMINE N-ACYLTRANSFERASE"/>
    <property type="match status" value="1"/>
</dbReference>
<sequence>MADPVFFPAASAISLAEIAEIASIPVPEGLEPARRFHRAAPLEQAGPDAVAYMDNPRYVAALATSRAGCLLVARKFASAIPDGAAAFILDKPYPVFAAVLAHLYPEAMRPGSLFETPGIAPGSVVHPDAQLESGVRVDPGAVIGPHAEIGAGTIIAANAVIGPHVKIGRDCSIGANTSVIHALIGNRVILHAGVRVGQDGFGFAMGAGGHSKVPQVGRVIIQDDVEIGANSAIDRGASRDTVIGEGTKIDNLVQIAHNVIIGRHCVIVAQTGIAGSTTLEDYVVLGGQVAIIGHVTIGTGAQIAASSNVNSDVPPGARWGGTPAKPMREWFREMTTLKVLAARKQHGDESAAGARKTLASGADSAKDDTPPDNGAAS</sequence>
<dbReference type="GO" id="GO:0103118">
    <property type="term" value="F:UDP-3-O-[(3R)-3-hydroxyacyl]-glucosamine N-acyltransferase activity"/>
    <property type="evidence" value="ECO:0007669"/>
    <property type="project" value="UniProtKB-EC"/>
</dbReference>
<dbReference type="GO" id="GO:0016020">
    <property type="term" value="C:membrane"/>
    <property type="evidence" value="ECO:0007669"/>
    <property type="project" value="GOC"/>
</dbReference>
<dbReference type="HAMAP" id="MF_00523">
    <property type="entry name" value="LpxD"/>
    <property type="match status" value="1"/>
</dbReference>
<dbReference type="PROSITE" id="PS00101">
    <property type="entry name" value="HEXAPEP_TRANSFERASES"/>
    <property type="match status" value="1"/>
</dbReference>
<keyword evidence="5 7" id="KW-0443">Lipid metabolism</keyword>
<keyword evidence="2 7" id="KW-0441">Lipid A biosynthesis</keyword>
<dbReference type="Pfam" id="PF14602">
    <property type="entry name" value="Hexapep_2"/>
    <property type="match status" value="1"/>
</dbReference>
<evidence type="ECO:0000313" key="10">
    <source>
        <dbReference type="EMBL" id="KPQ11663.1"/>
    </source>
</evidence>
<dbReference type="GO" id="GO:0016410">
    <property type="term" value="F:N-acyltransferase activity"/>
    <property type="evidence" value="ECO:0007669"/>
    <property type="project" value="InterPro"/>
</dbReference>
<keyword evidence="1 7" id="KW-0444">Lipid biosynthesis</keyword>
<dbReference type="InterPro" id="IPR007691">
    <property type="entry name" value="LpxD"/>
</dbReference>
<dbReference type="PATRIC" id="fig|1653334.4.peg.2189"/>
<dbReference type="Pfam" id="PF00132">
    <property type="entry name" value="Hexapep"/>
    <property type="match status" value="2"/>
</dbReference>
<feature type="region of interest" description="Disordered" evidence="8">
    <location>
        <begin position="343"/>
        <end position="377"/>
    </location>
</feature>
<dbReference type="NCBIfam" id="TIGR01853">
    <property type="entry name" value="lipid_A_lpxD"/>
    <property type="match status" value="1"/>
</dbReference>
<dbReference type="InterPro" id="IPR020573">
    <property type="entry name" value="UDP_GlcNAc_AcTrfase_non-rep"/>
</dbReference>
<feature type="domain" description="UDP-3-O-[3-hydroxymyristoyl] glucosamine N-acyltransferase non-repeat region" evidence="9">
    <location>
        <begin position="37"/>
        <end position="101"/>
    </location>
</feature>
<dbReference type="GO" id="GO:0009245">
    <property type="term" value="P:lipid A biosynthetic process"/>
    <property type="evidence" value="ECO:0007669"/>
    <property type="project" value="UniProtKB-UniRule"/>
</dbReference>
<dbReference type="Proteomes" id="UP000050497">
    <property type="component" value="Unassembled WGS sequence"/>
</dbReference>
<dbReference type="OrthoDB" id="9784739at2"/>
<dbReference type="EC" id="2.3.1.191" evidence="7"/>
<reference evidence="10 12" key="1">
    <citation type="submission" date="2015-09" db="EMBL/GenBank/DDBJ databases">
        <title>Identification and resolution of microdiversity through metagenomic sequencing of parallel consortia.</title>
        <authorList>
            <person name="Nelson W.C."/>
            <person name="Romine M.F."/>
            <person name="Lindemann S.R."/>
        </authorList>
    </citation>
    <scope>NUCLEOTIDE SEQUENCE [LARGE SCALE GENOMIC DNA]</scope>
    <source>
        <strain evidence="10">HL-109</strain>
    </source>
</reference>
<dbReference type="EMBL" id="FMBM01000002">
    <property type="protein sequence ID" value="SCC80276.1"/>
    <property type="molecule type" value="Genomic_DNA"/>
</dbReference>
<comment type="pathway">
    <text evidence="7">Bacterial outer membrane biogenesis; LPS lipid A biosynthesis.</text>
</comment>
<gene>
    <name evidence="7 10" type="primary">lpxD</name>
    <name evidence="11" type="ORF">GA0071312_1398</name>
    <name evidence="10" type="ORF">HLUCCO17_05615</name>
</gene>
<dbReference type="UniPathway" id="UPA00973"/>
<dbReference type="SUPFAM" id="SSF51161">
    <property type="entry name" value="Trimeric LpxA-like enzymes"/>
    <property type="match status" value="1"/>
</dbReference>
<protein>
    <recommendedName>
        <fullName evidence="7">UDP-3-O-acylglucosamine N-acyltransferase</fullName>
        <ecNumber evidence="7">2.3.1.191</ecNumber>
    </recommendedName>
</protein>
<feature type="active site" description="Proton acceptor" evidence="7">
    <location>
        <position position="257"/>
    </location>
</feature>
<dbReference type="CDD" id="cd03352">
    <property type="entry name" value="LbH_LpxD"/>
    <property type="match status" value="1"/>
</dbReference>
<evidence type="ECO:0000313" key="13">
    <source>
        <dbReference type="Proteomes" id="UP000182800"/>
    </source>
</evidence>
<evidence type="ECO:0000259" key="9">
    <source>
        <dbReference type="Pfam" id="PF04613"/>
    </source>
</evidence>
<accession>A0A0P7X8X0</accession>
<dbReference type="AlphaFoldDB" id="A0A0P7X8X0"/>
<evidence type="ECO:0000313" key="12">
    <source>
        <dbReference type="Proteomes" id="UP000050497"/>
    </source>
</evidence>
<evidence type="ECO:0000256" key="6">
    <source>
        <dbReference type="ARBA" id="ARBA00023315"/>
    </source>
</evidence>
<dbReference type="RefSeq" id="WP_074444363.1">
    <property type="nucleotide sequence ID" value="NZ_FMBM01000002.1"/>
</dbReference>
<dbReference type="PANTHER" id="PTHR43378:SF2">
    <property type="entry name" value="UDP-3-O-ACYLGLUCOSAMINE N-ACYLTRANSFERASE 1, MITOCHONDRIAL-RELATED"/>
    <property type="match status" value="1"/>
</dbReference>
<dbReference type="Pfam" id="PF04613">
    <property type="entry name" value="LpxD"/>
    <property type="match status" value="1"/>
</dbReference>
<dbReference type="STRING" id="1653334.GA0071312_1398"/>
<dbReference type="InterPro" id="IPR011004">
    <property type="entry name" value="Trimer_LpxA-like_sf"/>
</dbReference>
<evidence type="ECO:0000256" key="7">
    <source>
        <dbReference type="HAMAP-Rule" id="MF_00523"/>
    </source>
</evidence>
<dbReference type="InterPro" id="IPR018357">
    <property type="entry name" value="Hexapep_transf_CS"/>
</dbReference>
<comment type="subunit">
    <text evidence="7">Homotrimer.</text>
</comment>
<dbReference type="Gene3D" id="3.40.1390.10">
    <property type="entry name" value="MurE/MurF, N-terminal domain"/>
    <property type="match status" value="1"/>
</dbReference>
<evidence type="ECO:0000313" key="11">
    <source>
        <dbReference type="EMBL" id="SCC80276.1"/>
    </source>
</evidence>
<evidence type="ECO:0000256" key="2">
    <source>
        <dbReference type="ARBA" id="ARBA00022556"/>
    </source>
</evidence>
<proteinExistence type="inferred from homology"/>